<dbReference type="EMBL" id="LR797158">
    <property type="protein sequence ID" value="CAB4190152.1"/>
    <property type="molecule type" value="Genomic_DNA"/>
</dbReference>
<reference evidence="1" key="1">
    <citation type="submission" date="2020-04" db="EMBL/GenBank/DDBJ databases">
        <authorList>
            <person name="Chiriac C."/>
            <person name="Salcher M."/>
            <person name="Ghai R."/>
            <person name="Kavagutti S V."/>
        </authorList>
    </citation>
    <scope>NUCLEOTIDE SEQUENCE</scope>
</reference>
<sequence length="179" mass="19801">MTQIGRRSTEAQEELLKKIKHLMLSGAHYSEIASVVDLKPDTVRKYVTQIRKQWIEEGIGKAETKAELLERANLIAKMAAQGHTDAKKSSFNGQVSFLKLQLEVMDRIAKLTGAYEAEKTELTGPNGGPIQMQMTDHAIDALSGEDLAKRLRNWAEALEEVTDGQQDVPIVVEGASENI</sequence>
<gene>
    <name evidence="2" type="ORF">UFOVP1191_38</name>
    <name evidence="3" type="ORF">UFOVP1252_21</name>
    <name evidence="1" type="ORF">UFOVP529_100</name>
</gene>
<dbReference type="EMBL" id="LR797211">
    <property type="protein sequence ID" value="CAB4194360.1"/>
    <property type="molecule type" value="Genomic_DNA"/>
</dbReference>
<dbReference type="EMBL" id="LR796510">
    <property type="protein sequence ID" value="CAB4149322.1"/>
    <property type="molecule type" value="Genomic_DNA"/>
</dbReference>
<name>A0A6J5MSB6_9CAUD</name>
<evidence type="ECO:0000313" key="3">
    <source>
        <dbReference type="EMBL" id="CAB4194360.1"/>
    </source>
</evidence>
<evidence type="ECO:0000313" key="1">
    <source>
        <dbReference type="EMBL" id="CAB4149322.1"/>
    </source>
</evidence>
<proteinExistence type="predicted"/>
<accession>A0A6J5MSB6</accession>
<protein>
    <submittedName>
        <fullName evidence="1">Uncharacterized protein</fullName>
    </submittedName>
</protein>
<evidence type="ECO:0000313" key="2">
    <source>
        <dbReference type="EMBL" id="CAB4190152.1"/>
    </source>
</evidence>
<organism evidence="1">
    <name type="scientific">uncultured Caudovirales phage</name>
    <dbReference type="NCBI Taxonomy" id="2100421"/>
    <lineage>
        <taxon>Viruses</taxon>
        <taxon>Duplodnaviria</taxon>
        <taxon>Heunggongvirae</taxon>
        <taxon>Uroviricota</taxon>
        <taxon>Caudoviricetes</taxon>
        <taxon>Peduoviridae</taxon>
        <taxon>Maltschvirus</taxon>
        <taxon>Maltschvirus maltsch</taxon>
    </lineage>
</organism>